<dbReference type="EMBL" id="CAJVQC010079001">
    <property type="protein sequence ID" value="CAG8816780.1"/>
    <property type="molecule type" value="Genomic_DNA"/>
</dbReference>
<keyword evidence="2" id="KW-1185">Reference proteome</keyword>
<evidence type="ECO:0000313" key="2">
    <source>
        <dbReference type="Proteomes" id="UP000789920"/>
    </source>
</evidence>
<feature type="non-terminal residue" evidence="1">
    <location>
        <position position="1"/>
    </location>
</feature>
<organism evidence="1 2">
    <name type="scientific">Racocetra persica</name>
    <dbReference type="NCBI Taxonomy" id="160502"/>
    <lineage>
        <taxon>Eukaryota</taxon>
        <taxon>Fungi</taxon>
        <taxon>Fungi incertae sedis</taxon>
        <taxon>Mucoromycota</taxon>
        <taxon>Glomeromycotina</taxon>
        <taxon>Glomeromycetes</taxon>
        <taxon>Diversisporales</taxon>
        <taxon>Gigasporaceae</taxon>
        <taxon>Racocetra</taxon>
    </lineage>
</organism>
<comment type="caution">
    <text evidence="1">The sequence shown here is derived from an EMBL/GenBank/DDBJ whole genome shotgun (WGS) entry which is preliminary data.</text>
</comment>
<protein>
    <submittedName>
        <fullName evidence="1">1703_t:CDS:1</fullName>
    </submittedName>
</protein>
<gene>
    <name evidence="1" type="ORF">RPERSI_LOCUS24530</name>
</gene>
<sequence>EDDLDITEYFDESFYCNEDISNITNNIESVSLKEGDSFDDFDKAKFYNNNGFRVFVTTLNNNHNHDLSPEAIQFEKDKQFTEEMREEINFLVTKCHLGATMIRRILKEKFSSHPIFARDLYIKIQRYRPSFMWEEETNTLINLFWMSPEQIILWCEFNEAVGHDNTV</sequence>
<reference evidence="1" key="1">
    <citation type="submission" date="2021-06" db="EMBL/GenBank/DDBJ databases">
        <authorList>
            <person name="Kallberg Y."/>
            <person name="Tangrot J."/>
            <person name="Rosling A."/>
        </authorList>
    </citation>
    <scope>NUCLEOTIDE SEQUENCE</scope>
    <source>
        <strain evidence="1">MA461A</strain>
    </source>
</reference>
<evidence type="ECO:0000313" key="1">
    <source>
        <dbReference type="EMBL" id="CAG8816780.1"/>
    </source>
</evidence>
<feature type="non-terminal residue" evidence="1">
    <location>
        <position position="167"/>
    </location>
</feature>
<dbReference type="Proteomes" id="UP000789920">
    <property type="component" value="Unassembled WGS sequence"/>
</dbReference>
<name>A0ACA9RZG0_9GLOM</name>
<accession>A0ACA9RZG0</accession>
<proteinExistence type="predicted"/>